<dbReference type="Pfam" id="PF21068">
    <property type="entry name" value="ATPgraspMvdD"/>
    <property type="match status" value="1"/>
</dbReference>
<feature type="compositionally biased region" description="Acidic residues" evidence="1">
    <location>
        <begin position="75"/>
        <end position="87"/>
    </location>
</feature>
<dbReference type="NCBIfam" id="TIGR04186">
    <property type="entry name" value="GRASP_targ"/>
    <property type="match status" value="1"/>
</dbReference>
<accession>A0ABP8CF91</accession>
<evidence type="ECO:0000256" key="1">
    <source>
        <dbReference type="SAM" id="MobiDB-lite"/>
    </source>
</evidence>
<reference evidence="4" key="1">
    <citation type="journal article" date="2019" name="Int. J. Syst. Evol. Microbiol.">
        <title>The Global Catalogue of Microorganisms (GCM) 10K type strain sequencing project: providing services to taxonomists for standard genome sequencing and annotation.</title>
        <authorList>
            <consortium name="The Broad Institute Genomics Platform"/>
            <consortium name="The Broad Institute Genome Sequencing Center for Infectious Disease"/>
            <person name="Wu L."/>
            <person name="Ma J."/>
        </authorList>
    </citation>
    <scope>NUCLEOTIDE SEQUENCE [LARGE SCALE GENOMIC DNA]</scope>
    <source>
        <strain evidence="4">JCM 17440</strain>
    </source>
</reference>
<evidence type="ECO:0000259" key="2">
    <source>
        <dbReference type="Pfam" id="PF21068"/>
    </source>
</evidence>
<gene>
    <name evidence="3" type="ORF">GCM10022254_55090</name>
</gene>
<comment type="caution">
    <text evidence="3">The sequence shown here is derived from an EMBL/GenBank/DDBJ whole genome shotgun (WGS) entry which is preliminary data.</text>
</comment>
<feature type="domain" description="MvdD-like pre-ATP grasp" evidence="2">
    <location>
        <begin position="98"/>
        <end position="208"/>
    </location>
</feature>
<dbReference type="Pfam" id="PF14408">
    <property type="entry name" value="Actino_peptide"/>
    <property type="match status" value="1"/>
</dbReference>
<feature type="region of interest" description="Disordered" evidence="1">
    <location>
        <begin position="46"/>
        <end position="89"/>
    </location>
</feature>
<dbReference type="RefSeq" id="WP_344902119.1">
    <property type="nucleotide sequence ID" value="NZ_BAABAS010000020.1"/>
</dbReference>
<dbReference type="InterPro" id="IPR026496">
    <property type="entry name" value="GRASP_targ"/>
</dbReference>
<dbReference type="InterPro" id="IPR048936">
    <property type="entry name" value="MvdD-like_ATPgrasp"/>
</dbReference>
<dbReference type="EMBL" id="BAABAS010000020">
    <property type="protein sequence ID" value="GAA4238573.1"/>
    <property type="molecule type" value="Genomic_DNA"/>
</dbReference>
<feature type="region of interest" description="Disordered" evidence="1">
    <location>
        <begin position="1"/>
        <end position="21"/>
    </location>
</feature>
<keyword evidence="4" id="KW-1185">Reference proteome</keyword>
<protein>
    <recommendedName>
        <fullName evidence="2">MvdD-like pre-ATP grasp domain-containing protein</fullName>
    </recommendedName>
</protein>
<dbReference type="InterPro" id="IPR025843">
    <property type="entry name" value="Actino_peptide"/>
</dbReference>
<evidence type="ECO:0000313" key="3">
    <source>
        <dbReference type="EMBL" id="GAA4238573.1"/>
    </source>
</evidence>
<organism evidence="3 4">
    <name type="scientific">Actinomadura meridiana</name>
    <dbReference type="NCBI Taxonomy" id="559626"/>
    <lineage>
        <taxon>Bacteria</taxon>
        <taxon>Bacillati</taxon>
        <taxon>Actinomycetota</taxon>
        <taxon>Actinomycetes</taxon>
        <taxon>Streptosporangiales</taxon>
        <taxon>Thermomonosporaceae</taxon>
        <taxon>Actinomadura</taxon>
    </lineage>
</organism>
<evidence type="ECO:0000313" key="4">
    <source>
        <dbReference type="Proteomes" id="UP001501710"/>
    </source>
</evidence>
<proteinExistence type="predicted"/>
<name>A0ABP8CF91_9ACTN</name>
<dbReference type="Proteomes" id="UP001501710">
    <property type="component" value="Unassembled WGS sequence"/>
</dbReference>
<sequence length="293" mass="32265">MSMVRPWGLSRRAPFSKVSPVPSYRMVLDPESQTGLCYMGDGSVVTAKHKKSNRATETKTSQNKGDGGDHKQYDPDTDQDSDEDEPVRDERPVLVLSELDDATADSVIVELQKRDVPVMRLDPGADFPTDATFTAWLDGSGQWTGDLGMPTRRLVLGSVRAVYRRRPSLHKPPPNLEPQDADFVAEEARQGFSGILANLPNRLYVNHPDANRSAALKVRQLAVAAELGFRVPPSLVTNDPTQARAFALEQGQIIYKPLTHVRHVGAEGPLTIWTQPVHADELDETIAGTAHLF</sequence>